<comment type="caution">
    <text evidence="2">The sequence shown here is derived from an EMBL/GenBank/DDBJ whole genome shotgun (WGS) entry which is preliminary data.</text>
</comment>
<feature type="region of interest" description="Disordered" evidence="1">
    <location>
        <begin position="26"/>
        <end position="53"/>
    </location>
</feature>
<evidence type="ECO:0008006" key="4">
    <source>
        <dbReference type="Google" id="ProtNLM"/>
    </source>
</evidence>
<proteinExistence type="predicted"/>
<evidence type="ECO:0000313" key="3">
    <source>
        <dbReference type="Proteomes" id="UP001282474"/>
    </source>
</evidence>
<evidence type="ECO:0000313" key="2">
    <source>
        <dbReference type="EMBL" id="MDX3043428.1"/>
    </source>
</evidence>
<evidence type="ECO:0000256" key="1">
    <source>
        <dbReference type="SAM" id="MobiDB-lite"/>
    </source>
</evidence>
<keyword evidence="3" id="KW-1185">Reference proteome</keyword>
<reference evidence="2 3" key="1">
    <citation type="journal article" date="2023" name="Microb. Genom.">
        <title>Mesoterricola silvestris gen. nov., sp. nov., Mesoterricola sediminis sp. nov., Geothrix oryzae sp. nov., Geothrix edaphica sp. nov., Geothrix rubra sp. nov., and Geothrix limicola sp. nov., six novel members of Acidobacteriota isolated from soils.</title>
        <authorList>
            <person name="Weisberg A.J."/>
            <person name="Pearce E."/>
            <person name="Kramer C.G."/>
            <person name="Chang J.H."/>
            <person name="Clarke C.R."/>
        </authorList>
    </citation>
    <scope>NUCLEOTIDE SEQUENCE [LARGE SCALE GENOMIC DNA]</scope>
    <source>
        <strain evidence="2 3">NE20-4-1</strain>
    </source>
</reference>
<sequence length="68" mass="7104">MHGAVRDSAALAGLRLWIKALGAIPRKSSKDRTHGEAERLSSPRGADSARSVSGADTAYVWSVASPVT</sequence>
<dbReference type="RefSeq" id="WP_237270170.1">
    <property type="nucleotide sequence ID" value="NZ_JABXWG010000002.1"/>
</dbReference>
<feature type="compositionally biased region" description="Basic and acidic residues" evidence="1">
    <location>
        <begin position="28"/>
        <end position="41"/>
    </location>
</feature>
<dbReference type="Proteomes" id="UP001282474">
    <property type="component" value="Unassembled WGS sequence"/>
</dbReference>
<protein>
    <recommendedName>
        <fullName evidence="4">Transposase</fullName>
    </recommendedName>
</protein>
<accession>A0ABU4N0X4</accession>
<dbReference type="EMBL" id="JARAWJ010000052">
    <property type="protein sequence ID" value="MDX3043428.1"/>
    <property type="molecule type" value="Genomic_DNA"/>
</dbReference>
<gene>
    <name evidence="2" type="ORF">PV383_40610</name>
</gene>
<organism evidence="2 3">
    <name type="scientific">Streptomyces caniscabiei</name>
    <dbReference type="NCBI Taxonomy" id="2746961"/>
    <lineage>
        <taxon>Bacteria</taxon>
        <taxon>Bacillati</taxon>
        <taxon>Actinomycetota</taxon>
        <taxon>Actinomycetes</taxon>
        <taxon>Kitasatosporales</taxon>
        <taxon>Streptomycetaceae</taxon>
        <taxon>Streptomyces</taxon>
    </lineage>
</organism>
<name>A0ABU4N0X4_9ACTN</name>